<dbReference type="EMBL" id="MCFI01000012">
    <property type="protein sequence ID" value="ORY80966.1"/>
    <property type="molecule type" value="Genomic_DNA"/>
</dbReference>
<proteinExistence type="predicted"/>
<dbReference type="GO" id="GO:0016740">
    <property type="term" value="F:transferase activity"/>
    <property type="evidence" value="ECO:0007669"/>
    <property type="project" value="UniProtKB-KW"/>
</dbReference>
<dbReference type="AlphaFoldDB" id="A0A1Y2FCC5"/>
<keyword evidence="3" id="KW-1185">Reference proteome</keyword>
<dbReference type="GeneID" id="63787930"/>
<dbReference type="OMA" id="CWERICK"/>
<dbReference type="GO" id="GO:0005829">
    <property type="term" value="C:cytosol"/>
    <property type="evidence" value="ECO:0007669"/>
    <property type="project" value="TreeGrafter"/>
</dbReference>
<accession>A0A1Y2FCC5</accession>
<dbReference type="InterPro" id="IPR029062">
    <property type="entry name" value="Class_I_gatase-like"/>
</dbReference>
<dbReference type="PANTHER" id="PTHR42695">
    <property type="entry name" value="GLUTAMINE AMIDOTRANSFERASE YLR126C-RELATED"/>
    <property type="match status" value="1"/>
</dbReference>
<dbReference type="RefSeq" id="XP_040724611.1">
    <property type="nucleotide sequence ID" value="XM_040871331.1"/>
</dbReference>
<dbReference type="InterPro" id="IPR044992">
    <property type="entry name" value="ChyE-like"/>
</dbReference>
<keyword evidence="2" id="KW-0808">Transferase</keyword>
<evidence type="ECO:0000313" key="3">
    <source>
        <dbReference type="Proteomes" id="UP000193685"/>
    </source>
</evidence>
<dbReference type="STRING" id="56484.A0A1Y2FCC5"/>
<dbReference type="Proteomes" id="UP000193685">
    <property type="component" value="Unassembled WGS sequence"/>
</dbReference>
<comment type="caution">
    <text evidence="2">The sequence shown here is derived from an EMBL/GenBank/DDBJ whole genome shotgun (WGS) entry which is preliminary data.</text>
</comment>
<evidence type="ECO:0000259" key="1">
    <source>
        <dbReference type="Pfam" id="PF00117"/>
    </source>
</evidence>
<dbReference type="Gene3D" id="3.40.50.880">
    <property type="match status" value="1"/>
</dbReference>
<feature type="domain" description="Glutamine amidotransferase" evidence="1">
    <location>
        <begin position="76"/>
        <end position="216"/>
    </location>
</feature>
<dbReference type="PANTHER" id="PTHR42695:SF4">
    <property type="entry name" value="GLUTAMINE AMIDOTRANSFERASE DOMAIN-CONTAINING PROTEIN"/>
    <property type="match status" value="1"/>
</dbReference>
<evidence type="ECO:0000313" key="2">
    <source>
        <dbReference type="EMBL" id="ORY80966.1"/>
    </source>
</evidence>
<sequence length="237" mass="26957">MATSKTPLRLCVIETDVPTEEESKHDRYGHVFADLFRKAAKTLPQHHDDVDTFPDVKLTFKDAVQGELPSDEEMRELDAIVISGSKFDAHDEETPWIQELVKFLDHAWNHKDPAVRSVKHCGVCFGMQILARMLGGEIEAGKDWELSEQEIELTEDGKKLFDTKENSLTLMQMHGDQVLCVPKLKNGEECRVWGRSEHTQIQGLYLPGRLFTTQGHLGFDEQMVNANIDRSQKVESP</sequence>
<keyword evidence="2" id="KW-0315">Glutamine amidotransferase</keyword>
<dbReference type="CDD" id="cd01741">
    <property type="entry name" value="GATase1_1"/>
    <property type="match status" value="1"/>
</dbReference>
<dbReference type="OrthoDB" id="92161at2759"/>
<dbReference type="GO" id="GO:0005634">
    <property type="term" value="C:nucleus"/>
    <property type="evidence" value="ECO:0007669"/>
    <property type="project" value="TreeGrafter"/>
</dbReference>
<gene>
    <name evidence="2" type="ORF">BCR37DRAFT_393609</name>
</gene>
<reference evidence="2 3" key="1">
    <citation type="submission" date="2016-07" db="EMBL/GenBank/DDBJ databases">
        <title>Pervasive Adenine N6-methylation of Active Genes in Fungi.</title>
        <authorList>
            <consortium name="DOE Joint Genome Institute"/>
            <person name="Mondo S.J."/>
            <person name="Dannebaum R.O."/>
            <person name="Kuo R.C."/>
            <person name="Labutti K."/>
            <person name="Haridas S."/>
            <person name="Kuo A."/>
            <person name="Salamov A."/>
            <person name="Ahrendt S.R."/>
            <person name="Lipzen A."/>
            <person name="Sullivan W."/>
            <person name="Andreopoulos W.B."/>
            <person name="Clum A."/>
            <person name="Lindquist E."/>
            <person name="Daum C."/>
            <person name="Ramamoorthy G.K."/>
            <person name="Gryganskyi A."/>
            <person name="Culley D."/>
            <person name="Magnuson J.K."/>
            <person name="James T.Y."/>
            <person name="O'Malley M.A."/>
            <person name="Stajich J.E."/>
            <person name="Spatafora J.W."/>
            <person name="Visel A."/>
            <person name="Grigoriev I.V."/>
        </authorList>
    </citation>
    <scope>NUCLEOTIDE SEQUENCE [LARGE SCALE GENOMIC DNA]</scope>
    <source>
        <strain evidence="2 3">12-1054</strain>
    </source>
</reference>
<organism evidence="2 3">
    <name type="scientific">Protomyces lactucae-debilis</name>
    <dbReference type="NCBI Taxonomy" id="2754530"/>
    <lineage>
        <taxon>Eukaryota</taxon>
        <taxon>Fungi</taxon>
        <taxon>Dikarya</taxon>
        <taxon>Ascomycota</taxon>
        <taxon>Taphrinomycotina</taxon>
        <taxon>Taphrinomycetes</taxon>
        <taxon>Taphrinales</taxon>
        <taxon>Protomycetaceae</taxon>
        <taxon>Protomyces</taxon>
    </lineage>
</organism>
<dbReference type="InterPro" id="IPR017926">
    <property type="entry name" value="GATASE"/>
</dbReference>
<dbReference type="SUPFAM" id="SSF52317">
    <property type="entry name" value="Class I glutamine amidotransferase-like"/>
    <property type="match status" value="1"/>
</dbReference>
<protein>
    <submittedName>
        <fullName evidence="2">Class I glutamine amidotransferase-like protein</fullName>
    </submittedName>
</protein>
<dbReference type="Pfam" id="PF00117">
    <property type="entry name" value="GATase"/>
    <property type="match status" value="1"/>
</dbReference>
<name>A0A1Y2FCC5_PROLT</name>